<dbReference type="InterPro" id="IPR036068">
    <property type="entry name" value="Nicotinate_pribotase-like_C"/>
</dbReference>
<dbReference type="Gene3D" id="3.20.20.70">
    <property type="entry name" value="Aldolase class I"/>
    <property type="match status" value="1"/>
</dbReference>
<dbReference type="EMBL" id="BARW01006146">
    <property type="protein sequence ID" value="GAI86632.1"/>
    <property type="molecule type" value="Genomic_DNA"/>
</dbReference>
<accession>X1S0T8</accession>
<dbReference type="InterPro" id="IPR002638">
    <property type="entry name" value="Quinolinate_PRibosylTrfase_C"/>
</dbReference>
<feature type="non-terminal residue" evidence="2">
    <location>
        <position position="1"/>
    </location>
</feature>
<evidence type="ECO:0000259" key="1">
    <source>
        <dbReference type="Pfam" id="PF01729"/>
    </source>
</evidence>
<sequence>GITLETIRDYAECGVDFISVGALTHQIHSLDMSLKAIN</sequence>
<reference evidence="2" key="1">
    <citation type="journal article" date="2014" name="Front. Microbiol.">
        <title>High frequency of phylogenetically diverse reductive dehalogenase-homologous genes in deep subseafloor sedimentary metagenomes.</title>
        <authorList>
            <person name="Kawai M."/>
            <person name="Futagami T."/>
            <person name="Toyoda A."/>
            <person name="Takaki Y."/>
            <person name="Nishi S."/>
            <person name="Hori S."/>
            <person name="Arai W."/>
            <person name="Tsubouchi T."/>
            <person name="Morono Y."/>
            <person name="Uchiyama I."/>
            <person name="Ito T."/>
            <person name="Fujiyama A."/>
            <person name="Inagaki F."/>
            <person name="Takami H."/>
        </authorList>
    </citation>
    <scope>NUCLEOTIDE SEQUENCE</scope>
    <source>
        <strain evidence="2">Expedition CK06-06</strain>
    </source>
</reference>
<dbReference type="GO" id="GO:0004514">
    <property type="term" value="F:nicotinate-nucleotide diphosphorylase (carboxylating) activity"/>
    <property type="evidence" value="ECO:0007669"/>
    <property type="project" value="InterPro"/>
</dbReference>
<organism evidence="2">
    <name type="scientific">marine sediment metagenome</name>
    <dbReference type="NCBI Taxonomy" id="412755"/>
    <lineage>
        <taxon>unclassified sequences</taxon>
        <taxon>metagenomes</taxon>
        <taxon>ecological metagenomes</taxon>
    </lineage>
</organism>
<gene>
    <name evidence="2" type="ORF">S12H4_12883</name>
</gene>
<dbReference type="InterPro" id="IPR013785">
    <property type="entry name" value="Aldolase_TIM"/>
</dbReference>
<dbReference type="Pfam" id="PF01729">
    <property type="entry name" value="QRPTase_C"/>
    <property type="match status" value="1"/>
</dbReference>
<proteinExistence type="predicted"/>
<evidence type="ECO:0000313" key="2">
    <source>
        <dbReference type="EMBL" id="GAI86632.1"/>
    </source>
</evidence>
<name>X1S0T8_9ZZZZ</name>
<dbReference type="SUPFAM" id="SSF51690">
    <property type="entry name" value="Nicotinate/Quinolinate PRTase C-terminal domain-like"/>
    <property type="match status" value="1"/>
</dbReference>
<comment type="caution">
    <text evidence="2">The sequence shown here is derived from an EMBL/GenBank/DDBJ whole genome shotgun (WGS) entry which is preliminary data.</text>
</comment>
<protein>
    <recommendedName>
        <fullName evidence="1">Quinolinate phosphoribosyl transferase C-terminal domain-containing protein</fullName>
    </recommendedName>
</protein>
<feature type="domain" description="Quinolinate phosphoribosyl transferase C-terminal" evidence="1">
    <location>
        <begin position="1"/>
        <end position="35"/>
    </location>
</feature>
<dbReference type="GO" id="GO:0009435">
    <property type="term" value="P:NAD+ biosynthetic process"/>
    <property type="evidence" value="ECO:0007669"/>
    <property type="project" value="InterPro"/>
</dbReference>
<dbReference type="AlphaFoldDB" id="X1S0T8"/>